<evidence type="ECO:0000256" key="9">
    <source>
        <dbReference type="SAM" id="Phobius"/>
    </source>
</evidence>
<accession>A0A067QCP6</accession>
<keyword evidence="4 9" id="KW-0812">Transmembrane</keyword>
<dbReference type="HOGENOM" id="CLU_029790_6_1_1"/>
<keyword evidence="6" id="KW-0406">Ion transport</keyword>
<evidence type="ECO:0000256" key="3">
    <source>
        <dbReference type="ARBA" id="ARBA00022475"/>
    </source>
</evidence>
<feature type="region of interest" description="Disordered" evidence="8">
    <location>
        <begin position="199"/>
        <end position="261"/>
    </location>
</feature>
<keyword evidence="11" id="KW-1185">Reference proteome</keyword>
<sequence>MPTTNPLFRNWNRKKFQATVVNDIWPEVLFFTLVATMVYLVSSRTNVSLAVSNQLLTVLGTVLGLVISFRTSSAYERYQEGRKLWTGILFASRNLAHMIWNHVPSERDDKDQKLPEDDDGSKKRSLTLAAVIEKKTMINLIQAFSVSTKHSLRGEPGIYYEDLYPLVCYLPRYSIHPPEEPRDEDMLPLWKASELGSHTLYPSTSSEKQPAPSGSTSPDPNPQADTLPRFNGAARAHRRKHDRFDPEQVLPKVPSEYPLKPARNPPSTGFFDYFPFFRFFKFALRSKAAPSDGRTVLGRKAPPPLIESNIPLEISLYLSSYLAWLLKKGLLQPAIATGISNGIAALQDAVTNLERIQSTPLPFAYQAHLRMSLWIYLLLLPFQVYSAYKVLTIPATAFAAFLLLGFLEIGQEIENPFNYDENDLDLDGFCLAIQRELQEITAVRYFPSFFLNLTFCPAHRPLPGKLYLLPVQPTVRPS</sequence>
<proteinExistence type="predicted"/>
<evidence type="ECO:0000256" key="5">
    <source>
        <dbReference type="ARBA" id="ARBA00022989"/>
    </source>
</evidence>
<feature type="transmembrane region" description="Helical" evidence="9">
    <location>
        <begin position="47"/>
        <end position="69"/>
    </location>
</feature>
<gene>
    <name evidence="10" type="ORF">JAAARDRAFT_32743</name>
</gene>
<evidence type="ECO:0000256" key="4">
    <source>
        <dbReference type="ARBA" id="ARBA00022692"/>
    </source>
</evidence>
<dbReference type="GO" id="GO:0005886">
    <property type="term" value="C:plasma membrane"/>
    <property type="evidence" value="ECO:0007669"/>
    <property type="project" value="UniProtKB-SubCell"/>
</dbReference>
<dbReference type="STRING" id="933084.A0A067QCP6"/>
<dbReference type="GO" id="GO:0005254">
    <property type="term" value="F:chloride channel activity"/>
    <property type="evidence" value="ECO:0007669"/>
    <property type="project" value="InterPro"/>
</dbReference>
<dbReference type="InterPro" id="IPR044669">
    <property type="entry name" value="YneE/VCCN1/2-like"/>
</dbReference>
<dbReference type="AlphaFoldDB" id="A0A067QCP6"/>
<dbReference type="InParanoid" id="A0A067QCP6"/>
<evidence type="ECO:0000256" key="1">
    <source>
        <dbReference type="ARBA" id="ARBA00004651"/>
    </source>
</evidence>
<evidence type="ECO:0000313" key="11">
    <source>
        <dbReference type="Proteomes" id="UP000027265"/>
    </source>
</evidence>
<name>A0A067QCP6_9AGAM</name>
<dbReference type="OrthoDB" id="1368at2759"/>
<protein>
    <submittedName>
        <fullName evidence="10">Uncharacterized protein</fullName>
    </submittedName>
</protein>
<organism evidence="10 11">
    <name type="scientific">Jaapia argillacea MUCL 33604</name>
    <dbReference type="NCBI Taxonomy" id="933084"/>
    <lineage>
        <taxon>Eukaryota</taxon>
        <taxon>Fungi</taxon>
        <taxon>Dikarya</taxon>
        <taxon>Basidiomycota</taxon>
        <taxon>Agaricomycotina</taxon>
        <taxon>Agaricomycetes</taxon>
        <taxon>Agaricomycetidae</taxon>
        <taxon>Jaapiales</taxon>
        <taxon>Jaapiaceae</taxon>
        <taxon>Jaapia</taxon>
    </lineage>
</organism>
<keyword evidence="7 9" id="KW-0472">Membrane</keyword>
<evidence type="ECO:0000256" key="2">
    <source>
        <dbReference type="ARBA" id="ARBA00022448"/>
    </source>
</evidence>
<evidence type="ECO:0000256" key="8">
    <source>
        <dbReference type="SAM" id="MobiDB-lite"/>
    </source>
</evidence>
<keyword evidence="5 9" id="KW-1133">Transmembrane helix</keyword>
<reference evidence="11" key="1">
    <citation type="journal article" date="2014" name="Proc. Natl. Acad. Sci. U.S.A.">
        <title>Extensive sampling of basidiomycete genomes demonstrates inadequacy of the white-rot/brown-rot paradigm for wood decay fungi.</title>
        <authorList>
            <person name="Riley R."/>
            <person name="Salamov A.A."/>
            <person name="Brown D.W."/>
            <person name="Nagy L.G."/>
            <person name="Floudas D."/>
            <person name="Held B.W."/>
            <person name="Levasseur A."/>
            <person name="Lombard V."/>
            <person name="Morin E."/>
            <person name="Otillar R."/>
            <person name="Lindquist E.A."/>
            <person name="Sun H."/>
            <person name="LaButti K.M."/>
            <person name="Schmutz J."/>
            <person name="Jabbour D."/>
            <person name="Luo H."/>
            <person name="Baker S.E."/>
            <person name="Pisabarro A.G."/>
            <person name="Walton J.D."/>
            <person name="Blanchette R.A."/>
            <person name="Henrissat B."/>
            <person name="Martin F."/>
            <person name="Cullen D."/>
            <person name="Hibbett D.S."/>
            <person name="Grigoriev I.V."/>
        </authorList>
    </citation>
    <scope>NUCLEOTIDE SEQUENCE [LARGE SCALE GENOMIC DNA]</scope>
    <source>
        <strain evidence="11">MUCL 33604</strain>
    </source>
</reference>
<feature type="transmembrane region" description="Helical" evidence="9">
    <location>
        <begin position="20"/>
        <end position="41"/>
    </location>
</feature>
<dbReference type="Pfam" id="PF25539">
    <property type="entry name" value="Bestrophin_2"/>
    <property type="match status" value="2"/>
</dbReference>
<dbReference type="EMBL" id="KL197714">
    <property type="protein sequence ID" value="KDQ60351.1"/>
    <property type="molecule type" value="Genomic_DNA"/>
</dbReference>
<evidence type="ECO:0000313" key="10">
    <source>
        <dbReference type="EMBL" id="KDQ60351.1"/>
    </source>
</evidence>
<comment type="subcellular location">
    <subcellularLocation>
        <location evidence="1">Cell membrane</location>
        <topology evidence="1">Multi-pass membrane protein</topology>
    </subcellularLocation>
</comment>
<dbReference type="Proteomes" id="UP000027265">
    <property type="component" value="Unassembled WGS sequence"/>
</dbReference>
<feature type="transmembrane region" description="Helical" evidence="9">
    <location>
        <begin position="367"/>
        <end position="385"/>
    </location>
</feature>
<dbReference type="PANTHER" id="PTHR33281:SF19">
    <property type="entry name" value="VOLTAGE-DEPENDENT ANION CHANNEL-FORMING PROTEIN YNEE"/>
    <property type="match status" value="1"/>
</dbReference>
<evidence type="ECO:0000256" key="7">
    <source>
        <dbReference type="ARBA" id="ARBA00023136"/>
    </source>
</evidence>
<keyword evidence="3" id="KW-1003">Cell membrane</keyword>
<keyword evidence="2" id="KW-0813">Transport</keyword>
<dbReference type="PANTHER" id="PTHR33281">
    <property type="entry name" value="UPF0187 PROTEIN YNEE"/>
    <property type="match status" value="1"/>
</dbReference>
<evidence type="ECO:0000256" key="6">
    <source>
        <dbReference type="ARBA" id="ARBA00023065"/>
    </source>
</evidence>
<feature type="compositionally biased region" description="Polar residues" evidence="8">
    <location>
        <begin position="200"/>
        <end position="218"/>
    </location>
</feature>